<evidence type="ECO:0000313" key="1">
    <source>
        <dbReference type="EMBL" id="ACQ66790.1"/>
    </source>
</evidence>
<keyword evidence="2" id="KW-1185">Reference proteome</keyword>
<dbReference type="STRING" id="572265.HDEF_0011"/>
<dbReference type="Proteomes" id="UP000002334">
    <property type="component" value="Chromosome"/>
</dbReference>
<protein>
    <submittedName>
        <fullName evidence="1">Uncharacterized protein</fullName>
    </submittedName>
</protein>
<dbReference type="KEGG" id="hde:HDEF_0011"/>
<dbReference type="EMBL" id="CP001277">
    <property type="protein sequence ID" value="ACQ66790.1"/>
    <property type="molecule type" value="Genomic_DNA"/>
</dbReference>
<gene>
    <name evidence="1" type="ordered locus">HDEF_0011</name>
</gene>
<accession>C4K830</accession>
<evidence type="ECO:0000313" key="2">
    <source>
        <dbReference type="Proteomes" id="UP000002334"/>
    </source>
</evidence>
<organism evidence="1 2">
    <name type="scientific">Hamiltonella defensa subsp. Acyrthosiphon pisum (strain 5AT)</name>
    <dbReference type="NCBI Taxonomy" id="572265"/>
    <lineage>
        <taxon>Bacteria</taxon>
        <taxon>Pseudomonadati</taxon>
        <taxon>Pseudomonadota</taxon>
        <taxon>Gammaproteobacteria</taxon>
        <taxon>Enterobacterales</taxon>
        <taxon>Enterobacteriaceae</taxon>
        <taxon>aphid secondary symbionts</taxon>
        <taxon>Candidatus Williamhamiltonella</taxon>
    </lineage>
</organism>
<sequence length="34" mass="4077">MPKNLRHTNMFEINLIKNQIQNFSDRAEALRGYL</sequence>
<reference evidence="1 2" key="1">
    <citation type="journal article" date="2009" name="Proc. Natl. Acad. Sci. U.S.A.">
        <title>Hamiltonella defensa, genome evolution of protective bacterial endosymbiont from pathogenic ancestors.</title>
        <authorList>
            <person name="Degnan P.H."/>
            <person name="Yu Y."/>
            <person name="Sisneros N."/>
            <person name="Wing R.A."/>
            <person name="Moran N.A."/>
        </authorList>
    </citation>
    <scope>NUCLEOTIDE SEQUENCE [LARGE SCALE GENOMIC DNA]</scope>
    <source>
        <strain evidence="2">5AT</strain>
    </source>
</reference>
<dbReference type="HOGENOM" id="CLU_220733_1_0_6"/>
<proteinExistence type="predicted"/>
<dbReference type="AlphaFoldDB" id="C4K830"/>
<name>C4K830_HAMD5</name>